<keyword evidence="3" id="KW-1185">Reference proteome</keyword>
<dbReference type="InterPro" id="IPR016181">
    <property type="entry name" value="Acyl_CoA_acyltransferase"/>
</dbReference>
<sequence>MSAAPQILTERLRLRAHCEQDHFPATEIWQHPDVYSFITGSPLSPQDVWMRLLRYGGLWDMLGYGYWALEERETGKYLGQLGFADFKRGLIGFDGHYPEAGWVIHPDAAGKGYATEGMQAACTWLDAQPDRDRSFCIISPGNPASINVAQKLGYRFVLDTMFGTQKTAVYFRESGILSRRDPR</sequence>
<dbReference type="PANTHER" id="PTHR43792:SF16">
    <property type="entry name" value="N-ACETYLTRANSFERASE DOMAIN-CONTAINING PROTEIN"/>
    <property type="match status" value="1"/>
</dbReference>
<gene>
    <name evidence="2" type="ORF">R0135_09845</name>
</gene>
<proteinExistence type="predicted"/>
<dbReference type="Gene3D" id="3.40.630.30">
    <property type="match status" value="1"/>
</dbReference>
<dbReference type="RefSeq" id="WP_407346663.1">
    <property type="nucleotide sequence ID" value="NZ_CP136864.1"/>
</dbReference>
<reference evidence="2 3" key="1">
    <citation type="submission" date="2023-10" db="EMBL/GenBank/DDBJ databases">
        <title>Two novel species belonging to the OM43/NOR5 clade.</title>
        <authorList>
            <person name="Park M."/>
        </authorList>
    </citation>
    <scope>NUCLEOTIDE SEQUENCE [LARGE SCALE GENOMIC DNA]</scope>
    <source>
        <strain evidence="2 3">IMCC43200</strain>
    </source>
</reference>
<name>A0ABZ0HZC3_9GAMM</name>
<accession>A0ABZ0HZC3</accession>
<dbReference type="Proteomes" id="UP001626537">
    <property type="component" value="Chromosome"/>
</dbReference>
<evidence type="ECO:0000313" key="3">
    <source>
        <dbReference type="Proteomes" id="UP001626537"/>
    </source>
</evidence>
<dbReference type="PANTHER" id="PTHR43792">
    <property type="entry name" value="GNAT FAMILY, PUTATIVE (AFU_ORTHOLOGUE AFUA_3G00765)-RELATED-RELATED"/>
    <property type="match status" value="1"/>
</dbReference>
<dbReference type="InterPro" id="IPR000182">
    <property type="entry name" value="GNAT_dom"/>
</dbReference>
<organism evidence="2 3">
    <name type="scientific">Congregibacter variabilis</name>
    <dbReference type="NCBI Taxonomy" id="3081200"/>
    <lineage>
        <taxon>Bacteria</taxon>
        <taxon>Pseudomonadati</taxon>
        <taxon>Pseudomonadota</taxon>
        <taxon>Gammaproteobacteria</taxon>
        <taxon>Cellvibrionales</taxon>
        <taxon>Halieaceae</taxon>
        <taxon>Congregibacter</taxon>
    </lineage>
</organism>
<evidence type="ECO:0000313" key="2">
    <source>
        <dbReference type="EMBL" id="WOJ92088.1"/>
    </source>
</evidence>
<dbReference type="Pfam" id="PF13302">
    <property type="entry name" value="Acetyltransf_3"/>
    <property type="match status" value="1"/>
</dbReference>
<dbReference type="SUPFAM" id="SSF55729">
    <property type="entry name" value="Acyl-CoA N-acyltransferases (Nat)"/>
    <property type="match status" value="1"/>
</dbReference>
<protein>
    <submittedName>
        <fullName evidence="2">GNAT family N-acetyltransferase</fullName>
    </submittedName>
</protein>
<dbReference type="EMBL" id="CP136864">
    <property type="protein sequence ID" value="WOJ92088.1"/>
    <property type="molecule type" value="Genomic_DNA"/>
</dbReference>
<dbReference type="InterPro" id="IPR051531">
    <property type="entry name" value="N-acetyltransferase"/>
</dbReference>
<feature type="domain" description="N-acetyltransferase" evidence="1">
    <location>
        <begin position="12"/>
        <end position="176"/>
    </location>
</feature>
<evidence type="ECO:0000259" key="1">
    <source>
        <dbReference type="PROSITE" id="PS51186"/>
    </source>
</evidence>
<dbReference type="PROSITE" id="PS51186">
    <property type="entry name" value="GNAT"/>
    <property type="match status" value="1"/>
</dbReference>